<dbReference type="PANTHER" id="PTHR30250:SF26">
    <property type="entry name" value="PSMA PROTEIN"/>
    <property type="match status" value="1"/>
</dbReference>
<keyword evidence="2" id="KW-1003">Cell membrane</keyword>
<feature type="transmembrane region" description="Helical" evidence="6">
    <location>
        <begin position="459"/>
        <end position="484"/>
    </location>
</feature>
<dbReference type="Proteomes" id="UP001201273">
    <property type="component" value="Unassembled WGS sequence"/>
</dbReference>
<evidence type="ECO:0000256" key="2">
    <source>
        <dbReference type="ARBA" id="ARBA00022475"/>
    </source>
</evidence>
<proteinExistence type="predicted"/>
<feature type="transmembrane region" description="Helical" evidence="6">
    <location>
        <begin position="12"/>
        <end position="29"/>
    </location>
</feature>
<feature type="transmembrane region" description="Helical" evidence="6">
    <location>
        <begin position="83"/>
        <end position="113"/>
    </location>
</feature>
<comment type="caution">
    <text evidence="7">The sequence shown here is derived from an EMBL/GenBank/DDBJ whole genome shotgun (WGS) entry which is preliminary data.</text>
</comment>
<evidence type="ECO:0000256" key="4">
    <source>
        <dbReference type="ARBA" id="ARBA00022989"/>
    </source>
</evidence>
<dbReference type="EMBL" id="JAIMJA010000006">
    <property type="protein sequence ID" value="MCE2594723.1"/>
    <property type="molecule type" value="Genomic_DNA"/>
</dbReference>
<name>A0ABS8WAK2_9GAMM</name>
<feature type="transmembrane region" description="Helical" evidence="6">
    <location>
        <begin position="180"/>
        <end position="204"/>
    </location>
</feature>
<feature type="transmembrane region" description="Helical" evidence="6">
    <location>
        <begin position="429"/>
        <end position="447"/>
    </location>
</feature>
<feature type="transmembrane region" description="Helical" evidence="6">
    <location>
        <begin position="339"/>
        <end position="358"/>
    </location>
</feature>
<evidence type="ECO:0000256" key="3">
    <source>
        <dbReference type="ARBA" id="ARBA00022692"/>
    </source>
</evidence>
<dbReference type="InterPro" id="IPR050833">
    <property type="entry name" value="Poly_Biosynth_Transport"/>
</dbReference>
<feature type="transmembrane region" description="Helical" evidence="6">
    <location>
        <begin position="119"/>
        <end position="142"/>
    </location>
</feature>
<protein>
    <submittedName>
        <fullName evidence="7">Oligosaccharide flippase family protein</fullName>
    </submittedName>
</protein>
<keyword evidence="3 6" id="KW-0812">Transmembrane</keyword>
<evidence type="ECO:0000313" key="7">
    <source>
        <dbReference type="EMBL" id="MCE2594723.1"/>
    </source>
</evidence>
<comment type="subcellular location">
    <subcellularLocation>
        <location evidence="1">Cell membrane</location>
        <topology evidence="1">Multi-pass membrane protein</topology>
    </subcellularLocation>
</comment>
<sequence>MSVLKKALSGSAIQMLALGVNVLSVFFIMPYTIMTIGQETYGLWVLIASFTGYYFVLDFGLSQTVVKYMAEAISKGKKRRQDFLLTNFIALFTLISFVGLIPVSLVVMLVYLFSPVHLAEIALILTLLAAIEFLVSFPFRAFQGTVQAHMDFHITAGMDIVKVTLRTMLLYFLLDAGKGAISLGIVSLVSSAVYFLGLVVYSIYKYNPSFRLVYISKRQFFSLFGFSKHIFLAQLADLLRFRIDYVVITMFTSLEAVALYSIASKIAEYFKLLNEKIVQVFSPYMFRVIYDDKLGDKQSLYISFFKYSMFFSFLSACSGVLLVPFFIDNWMGSEFVEASFFSSLLIVAISVAVSQLPSYIMLQSINKHKYFSYLALLEGLGNLIISLVLVKYLGVLGVVLGTFIPMVLIKITMLPWFIHKYLGVNLKSYYWLLSKNFMYSLVFFMLGESVVDYFNIVHLSYFELFISLVPFLFVYILVSLFIIFSKNERRNLINIITRK</sequence>
<dbReference type="InterPro" id="IPR002797">
    <property type="entry name" value="Polysacc_synth"/>
</dbReference>
<dbReference type="PANTHER" id="PTHR30250">
    <property type="entry name" value="PST FAMILY PREDICTED COLANIC ACID TRANSPORTER"/>
    <property type="match status" value="1"/>
</dbReference>
<feature type="transmembrane region" description="Helical" evidence="6">
    <location>
        <begin position="41"/>
        <end position="62"/>
    </location>
</feature>
<evidence type="ECO:0000256" key="5">
    <source>
        <dbReference type="ARBA" id="ARBA00023136"/>
    </source>
</evidence>
<feature type="transmembrane region" description="Helical" evidence="6">
    <location>
        <begin position="395"/>
        <end position="417"/>
    </location>
</feature>
<dbReference type="Pfam" id="PF01943">
    <property type="entry name" value="Polysacc_synt"/>
    <property type="match status" value="1"/>
</dbReference>
<gene>
    <name evidence="7" type="ORF">K6Y31_07830</name>
</gene>
<feature type="transmembrane region" description="Helical" evidence="6">
    <location>
        <begin position="370"/>
        <end position="389"/>
    </location>
</feature>
<accession>A0ABS8WAK2</accession>
<evidence type="ECO:0000256" key="1">
    <source>
        <dbReference type="ARBA" id="ARBA00004651"/>
    </source>
</evidence>
<reference evidence="7 8" key="1">
    <citation type="journal article" date="2022" name="Environ. Microbiol. Rep.">
        <title>Eco-phylogenetic analyses reveal divergent evolution of vitamin B12 metabolism in the marine bacterial family 'Psychromonadaceae'.</title>
        <authorList>
            <person name="Jin X."/>
            <person name="Yang Y."/>
            <person name="Cao H."/>
            <person name="Gao B."/>
            <person name="Zhao Z."/>
        </authorList>
    </citation>
    <scope>NUCLEOTIDE SEQUENCE [LARGE SCALE GENOMIC DNA]</scope>
    <source>
        <strain evidence="7 8">MKS20</strain>
    </source>
</reference>
<feature type="transmembrane region" description="Helical" evidence="6">
    <location>
        <begin position="154"/>
        <end position="174"/>
    </location>
</feature>
<keyword evidence="5 6" id="KW-0472">Membrane</keyword>
<evidence type="ECO:0000256" key="6">
    <source>
        <dbReference type="SAM" id="Phobius"/>
    </source>
</evidence>
<evidence type="ECO:0000313" key="8">
    <source>
        <dbReference type="Proteomes" id="UP001201273"/>
    </source>
</evidence>
<dbReference type="RefSeq" id="WP_233052247.1">
    <property type="nucleotide sequence ID" value="NZ_JAIMJA010000006.1"/>
</dbReference>
<feature type="transmembrane region" description="Helical" evidence="6">
    <location>
        <begin position="307"/>
        <end position="327"/>
    </location>
</feature>
<keyword evidence="8" id="KW-1185">Reference proteome</keyword>
<keyword evidence="4 6" id="KW-1133">Transmembrane helix</keyword>
<organism evidence="7 8">
    <name type="scientific">Motilimonas cestriensis</name>
    <dbReference type="NCBI Taxonomy" id="2742685"/>
    <lineage>
        <taxon>Bacteria</taxon>
        <taxon>Pseudomonadati</taxon>
        <taxon>Pseudomonadota</taxon>
        <taxon>Gammaproteobacteria</taxon>
        <taxon>Alteromonadales</taxon>
        <taxon>Alteromonadales genera incertae sedis</taxon>
        <taxon>Motilimonas</taxon>
    </lineage>
</organism>